<evidence type="ECO:0000313" key="3">
    <source>
        <dbReference type="Proteomes" id="UP000324629"/>
    </source>
</evidence>
<dbReference type="AlphaFoldDB" id="A0A5J4NP71"/>
<dbReference type="EMBL" id="QNGE01001514">
    <property type="protein sequence ID" value="KAA3677415.1"/>
    <property type="molecule type" value="Genomic_DNA"/>
</dbReference>
<keyword evidence="3" id="KW-1185">Reference proteome</keyword>
<organism evidence="2 3">
    <name type="scientific">Paragonimus westermani</name>
    <dbReference type="NCBI Taxonomy" id="34504"/>
    <lineage>
        <taxon>Eukaryota</taxon>
        <taxon>Metazoa</taxon>
        <taxon>Spiralia</taxon>
        <taxon>Lophotrochozoa</taxon>
        <taxon>Platyhelminthes</taxon>
        <taxon>Trematoda</taxon>
        <taxon>Digenea</taxon>
        <taxon>Plagiorchiida</taxon>
        <taxon>Troglotremata</taxon>
        <taxon>Troglotrematidae</taxon>
        <taxon>Paragonimus</taxon>
    </lineage>
</organism>
<dbReference type="Proteomes" id="UP000324629">
    <property type="component" value="Unassembled WGS sequence"/>
</dbReference>
<comment type="caution">
    <text evidence="2">The sequence shown here is derived from an EMBL/GenBank/DDBJ whole genome shotgun (WGS) entry which is preliminary data.</text>
</comment>
<proteinExistence type="predicted"/>
<name>A0A5J4NP71_9TREM</name>
<protein>
    <submittedName>
        <fullName evidence="2">Rab3 GTPase-activating protein catalytic subunit</fullName>
    </submittedName>
</protein>
<evidence type="ECO:0000313" key="2">
    <source>
        <dbReference type="EMBL" id="KAA3677415.1"/>
    </source>
</evidence>
<dbReference type="GO" id="GO:0005096">
    <property type="term" value="F:GTPase activator activity"/>
    <property type="evidence" value="ECO:0007669"/>
    <property type="project" value="InterPro"/>
</dbReference>
<reference evidence="2 3" key="1">
    <citation type="journal article" date="2019" name="Gigascience">
        <title>Whole-genome sequence of the oriental lung fluke Paragonimus westermani.</title>
        <authorList>
            <person name="Oey H."/>
            <person name="Zakrzewski M."/>
            <person name="Narain K."/>
            <person name="Devi K.R."/>
            <person name="Agatsuma T."/>
            <person name="Nawaratna S."/>
            <person name="Gobert G.N."/>
            <person name="Jones M.K."/>
            <person name="Ragan M.A."/>
            <person name="McManus D.P."/>
            <person name="Krause L."/>
        </authorList>
    </citation>
    <scope>NUCLEOTIDE SEQUENCE [LARGE SCALE GENOMIC DNA]</scope>
    <source>
        <strain evidence="2 3">IND2009</strain>
    </source>
</reference>
<gene>
    <name evidence="2" type="ORF">DEA37_0010610</name>
</gene>
<dbReference type="InterPro" id="IPR045700">
    <property type="entry name" value="Rab3GAP1"/>
</dbReference>
<accession>A0A5J4NP71</accession>
<evidence type="ECO:0000256" key="1">
    <source>
        <dbReference type="SAM" id="MobiDB-lite"/>
    </source>
</evidence>
<dbReference type="PANTHER" id="PTHR21422">
    <property type="entry name" value="RAB3 GTPASE-ACTIVATING PROTEIN CATALYTIC SUBUNIT"/>
    <property type="match status" value="1"/>
</dbReference>
<dbReference type="PANTHER" id="PTHR21422:SF9">
    <property type="entry name" value="RAB3 GTPASE-ACTIVATING PROTEIN CATALYTIC SUBUNIT"/>
    <property type="match status" value="1"/>
</dbReference>
<feature type="region of interest" description="Disordered" evidence="1">
    <location>
        <begin position="702"/>
        <end position="728"/>
    </location>
</feature>
<sequence length="995" mass="111628">MLEVISKDSTGYVVQRSEGFTVGSIDLHHKREEETFEDYTAVTDWEKFTQALENLLTRWELKADGDPTIRQLLMSTYTFTQTGYICGRLHYGDREFQLVYYNESLSESTQANSVVNDTTSSASSSSKVARRCSVMKALCDERYCFSGNVMAPLTWFGLTHLLLLRPSEGGIKGGTRLSMLLSSVEMAVHAVKCPVPILVEYCGPYSPYFYGLAAIPPLSVEQSADGDRAKCDYEASVLTGALNVDFAIGLLNGSVNPSCTHLSGIQEMFLAKLGYPGNVNCSMPEVHISARFIYPIPFWPEPEELSSVDLSLFSFDMTSVSSVYPRANYHSLFNVLFYPVNPPVLFILLPYGLGFRRMRSLNELLGLTLESTIPVLLMSISVLKPEGAPEWYLQLFIQTSHADRLSSRLKLFSRTCRDCEPTEGSTRASSAVYTPTSLISRLTWLGADLPRLRTMFRSQSGSSFAFPQSPSTSTGVTEVRLTGEQVLHYLLFLFPDADSNFSCSSHLARELSCTVDSVDNTTDEFRWSRTQNRGSPKVIELADKLGLPSATSLTHRLAVLMCNLYFQQPILTNPGPLEVMFSEFVLELKLRLDRLISLPDRSAYVDSEDAIYKVGGSSDHKRVSTYHNCVDSGDVGFENWSESEQLNLYKVLERFNTCIQKARQFSDVKCEHTDFERTVAKELDEELATTDVEDAFFDAEEDIQSPTQEDNSDSETLRAVSATQTSAKPDEAIEEARCILQWLQSLDRVQLMRLLMPSVCLEALITLHSITPQAQLIPWYSHALEKLVTQLNVILARLVDGRTSLDGYTNWEERFVHTYYEAFTLLAKFSTRLNCLREFISYFSLHVCPVLSDDTLSFLCELASGAVCGQTDWTAHSTGWLLVDRASRSFAEFQSLCGFKTPSKPSGSHSTKPVISPFRFTSSAQSWFANDPPLDLRQPTWETYALRATVGQPNPLASRLGPQQLCLELNSEDVRKRQYDRLLVAGAFSYDTQFF</sequence>